<organism evidence="13 14">
    <name type="scientific">Fusobacterium nucleatum subsp. nucleatum</name>
    <dbReference type="NCBI Taxonomy" id="76856"/>
    <lineage>
        <taxon>Bacteria</taxon>
        <taxon>Fusobacteriati</taxon>
        <taxon>Fusobacteriota</taxon>
        <taxon>Fusobacteriia</taxon>
        <taxon>Fusobacteriales</taxon>
        <taxon>Fusobacteriaceae</taxon>
        <taxon>Fusobacterium</taxon>
    </lineage>
</organism>
<dbReference type="SMR" id="A0A0X3Y160"/>
<sequence length="426" mass="47319">MKVLIVGSGGREHAIAWKISQNSKVDKIFAASGNAYNKVIKNCENINLKTSDDILNFAIKEKVDLTIVGSEELLVDGIVDKFQENNLTIFGPNKEAAMLEGSKAFAKDFMQKYGVKTAKYQSFIDKEKAIKYLDKISYPVVIKASGLAAGKGVVIAQNRKEAEETLNDMMTNKVFAAAGDTVVIEEFLDGVEISVLSITDSEVIIPFISAKDHKKISEKETGLNTGGMGVIAPNPYYTKTIEEKFIQNILNPTLKGIKAEKMNFVGIIFFGLMVANGEVYLLEYNMRMGDPETQAVLPLMKSDFLNVINSALNKDLKNIKIDWEDKSACCVVMAAGGYPVKYEKGNFISGLEKFDSNKSDNKIFFAGVKEENDKFYTNGGRVLNVVSIKDSLEKAIEEAYKNVKEISFKDNYYRKDIGTLYVPVKY</sequence>
<feature type="domain" description="ATP-grasp" evidence="12">
    <location>
        <begin position="107"/>
        <end position="313"/>
    </location>
</feature>
<dbReference type="FunFam" id="3.90.600.10:FF:000001">
    <property type="entry name" value="Trifunctional purine biosynthetic protein adenosine-3"/>
    <property type="match status" value="1"/>
</dbReference>
<comment type="catalytic activity">
    <reaction evidence="10">
        <text>5-phospho-beta-D-ribosylamine + glycine + ATP = N(1)-(5-phospho-beta-D-ribosyl)glycinamide + ADP + phosphate + H(+)</text>
        <dbReference type="Rhea" id="RHEA:17453"/>
        <dbReference type="ChEBI" id="CHEBI:15378"/>
        <dbReference type="ChEBI" id="CHEBI:30616"/>
        <dbReference type="ChEBI" id="CHEBI:43474"/>
        <dbReference type="ChEBI" id="CHEBI:57305"/>
        <dbReference type="ChEBI" id="CHEBI:58681"/>
        <dbReference type="ChEBI" id="CHEBI:143788"/>
        <dbReference type="ChEBI" id="CHEBI:456216"/>
        <dbReference type="EC" id="6.3.4.13"/>
    </reaction>
</comment>
<dbReference type="Gene3D" id="3.30.1490.20">
    <property type="entry name" value="ATP-grasp fold, A domain"/>
    <property type="match status" value="1"/>
</dbReference>
<comment type="caution">
    <text evidence="13">The sequence shown here is derived from an EMBL/GenBank/DDBJ whole genome shotgun (WGS) entry which is preliminary data.</text>
</comment>
<dbReference type="InterPro" id="IPR037123">
    <property type="entry name" value="PRibGlycinamide_synth_C_sf"/>
</dbReference>
<dbReference type="SMART" id="SM01210">
    <property type="entry name" value="GARS_C"/>
    <property type="match status" value="1"/>
</dbReference>
<dbReference type="OMA" id="KATVCKY"/>
<reference evidence="13 14" key="1">
    <citation type="submission" date="2015-10" db="EMBL/GenBank/DDBJ databases">
        <authorList>
            <person name="Gilbert D.G."/>
        </authorList>
    </citation>
    <scope>NUCLEOTIDE SEQUENCE [LARGE SCALE GENOMIC DNA]</scope>
    <source>
        <strain evidence="13 14">ChDC F311</strain>
    </source>
</reference>
<keyword evidence="4 11" id="KW-0547">Nucleotide-binding</keyword>
<evidence type="ECO:0000256" key="11">
    <source>
        <dbReference type="PROSITE-ProRule" id="PRU00409"/>
    </source>
</evidence>
<dbReference type="RefSeq" id="WP_011016802.1">
    <property type="nucleotide sequence ID" value="NZ_CP056014.1"/>
</dbReference>
<evidence type="ECO:0000256" key="1">
    <source>
        <dbReference type="ARBA" id="ARBA00005174"/>
    </source>
</evidence>
<dbReference type="GO" id="GO:0005524">
    <property type="term" value="F:ATP binding"/>
    <property type="evidence" value="ECO:0007669"/>
    <property type="project" value="UniProtKB-UniRule"/>
</dbReference>
<dbReference type="SUPFAM" id="SSF52440">
    <property type="entry name" value="PreATP-grasp domain"/>
    <property type="match status" value="1"/>
</dbReference>
<dbReference type="PANTHER" id="PTHR43472">
    <property type="entry name" value="PHOSPHORIBOSYLAMINE--GLYCINE LIGASE"/>
    <property type="match status" value="1"/>
</dbReference>
<dbReference type="InterPro" id="IPR011054">
    <property type="entry name" value="Rudment_hybrid_motif"/>
</dbReference>
<dbReference type="Pfam" id="PF02843">
    <property type="entry name" value="GARS_C"/>
    <property type="match status" value="1"/>
</dbReference>
<dbReference type="InterPro" id="IPR011761">
    <property type="entry name" value="ATP-grasp"/>
</dbReference>
<evidence type="ECO:0000256" key="2">
    <source>
        <dbReference type="ARBA" id="ARBA00013255"/>
    </source>
</evidence>
<proteinExistence type="inferred from homology"/>
<dbReference type="AlphaFoldDB" id="A0A0X3Y160"/>
<evidence type="ECO:0000259" key="12">
    <source>
        <dbReference type="PROSITE" id="PS50975"/>
    </source>
</evidence>
<dbReference type="UniPathway" id="UPA00074">
    <property type="reaction ID" value="UER00125"/>
</dbReference>
<dbReference type="Pfam" id="PF02844">
    <property type="entry name" value="GARS_N"/>
    <property type="match status" value="1"/>
</dbReference>
<accession>A0A0X3Y160</accession>
<keyword evidence="3 10" id="KW-0436">Ligase</keyword>
<comment type="pathway">
    <text evidence="1 10">Purine metabolism; IMP biosynthesis via de novo pathway; N(1)-(5-phospho-D-ribosyl)glycinamide from 5-phospho-alpha-D-ribose 1-diphosphate: step 2/2.</text>
</comment>
<dbReference type="Proteomes" id="UP000054800">
    <property type="component" value="Unassembled WGS sequence"/>
</dbReference>
<evidence type="ECO:0000256" key="3">
    <source>
        <dbReference type="ARBA" id="ARBA00022598"/>
    </source>
</evidence>
<evidence type="ECO:0000256" key="7">
    <source>
        <dbReference type="ARBA" id="ARBA00038345"/>
    </source>
</evidence>
<protein>
    <recommendedName>
        <fullName evidence="2 10">Phosphoribosylamine--glycine ligase</fullName>
        <ecNumber evidence="2 10">6.3.4.13</ecNumber>
    </recommendedName>
    <alternativeName>
        <fullName evidence="10">GARS</fullName>
    </alternativeName>
    <alternativeName>
        <fullName evidence="8 10">Glycinamide ribonucleotide synthetase</fullName>
    </alternativeName>
    <alternativeName>
        <fullName evidence="9 10">Phosphoribosylglycinamide synthetase</fullName>
    </alternativeName>
</protein>
<dbReference type="Gene3D" id="3.40.50.20">
    <property type="match status" value="1"/>
</dbReference>
<dbReference type="InterPro" id="IPR016185">
    <property type="entry name" value="PreATP-grasp_dom_sf"/>
</dbReference>
<keyword evidence="5 10" id="KW-0658">Purine biosynthesis</keyword>
<dbReference type="SMART" id="SM01209">
    <property type="entry name" value="GARS_A"/>
    <property type="match status" value="1"/>
</dbReference>
<evidence type="ECO:0000313" key="13">
    <source>
        <dbReference type="EMBL" id="KUL98763.1"/>
    </source>
</evidence>
<name>A0A0X3Y160_FUSNC</name>
<dbReference type="SUPFAM" id="SSF56059">
    <property type="entry name" value="Glutathione synthetase ATP-binding domain-like"/>
    <property type="match status" value="1"/>
</dbReference>
<evidence type="ECO:0000256" key="8">
    <source>
        <dbReference type="ARBA" id="ARBA00042242"/>
    </source>
</evidence>
<evidence type="ECO:0000256" key="10">
    <source>
        <dbReference type="HAMAP-Rule" id="MF_00138"/>
    </source>
</evidence>
<evidence type="ECO:0000256" key="5">
    <source>
        <dbReference type="ARBA" id="ARBA00022755"/>
    </source>
</evidence>
<evidence type="ECO:0000313" key="14">
    <source>
        <dbReference type="Proteomes" id="UP000054800"/>
    </source>
</evidence>
<dbReference type="FunFam" id="3.30.1490.20:FF:000006">
    <property type="entry name" value="phosphoribosylamine--glycine ligase, chloroplastic-like"/>
    <property type="match status" value="1"/>
</dbReference>
<dbReference type="GO" id="GO:0009113">
    <property type="term" value="P:purine nucleobase biosynthetic process"/>
    <property type="evidence" value="ECO:0007669"/>
    <property type="project" value="InterPro"/>
</dbReference>
<dbReference type="GeneID" id="79783964"/>
<dbReference type="Gene3D" id="3.90.600.10">
    <property type="entry name" value="Phosphoribosylglycinamide synthetase, C-terminal domain"/>
    <property type="match status" value="1"/>
</dbReference>
<dbReference type="GO" id="GO:0004637">
    <property type="term" value="F:phosphoribosylamine-glycine ligase activity"/>
    <property type="evidence" value="ECO:0007669"/>
    <property type="project" value="UniProtKB-UniRule"/>
</dbReference>
<evidence type="ECO:0000256" key="6">
    <source>
        <dbReference type="ARBA" id="ARBA00022840"/>
    </source>
</evidence>
<dbReference type="GO" id="GO:0046872">
    <property type="term" value="F:metal ion binding"/>
    <property type="evidence" value="ECO:0007669"/>
    <property type="project" value="InterPro"/>
</dbReference>
<dbReference type="SUPFAM" id="SSF51246">
    <property type="entry name" value="Rudiment single hybrid motif"/>
    <property type="match status" value="1"/>
</dbReference>
<dbReference type="PANTHER" id="PTHR43472:SF1">
    <property type="entry name" value="PHOSPHORIBOSYLAMINE--GLYCINE LIGASE, CHLOROPLASTIC"/>
    <property type="match status" value="1"/>
</dbReference>
<comment type="similarity">
    <text evidence="7 10">Belongs to the GARS family.</text>
</comment>
<dbReference type="GO" id="GO:0006189">
    <property type="term" value="P:'de novo' IMP biosynthetic process"/>
    <property type="evidence" value="ECO:0007669"/>
    <property type="project" value="UniProtKB-UniRule"/>
</dbReference>
<dbReference type="Pfam" id="PF01071">
    <property type="entry name" value="GARS_A"/>
    <property type="match status" value="1"/>
</dbReference>
<evidence type="ECO:0000256" key="9">
    <source>
        <dbReference type="ARBA" id="ARBA00042864"/>
    </source>
</evidence>
<dbReference type="InterPro" id="IPR020562">
    <property type="entry name" value="PRibGlycinamide_synth_N"/>
</dbReference>
<dbReference type="OrthoDB" id="9807240at2"/>
<keyword evidence="6 11" id="KW-0067">ATP-binding</keyword>
<dbReference type="NCBIfam" id="TIGR00877">
    <property type="entry name" value="purD"/>
    <property type="match status" value="1"/>
</dbReference>
<dbReference type="InterPro" id="IPR013815">
    <property type="entry name" value="ATP_grasp_subdomain_1"/>
</dbReference>
<dbReference type="PROSITE" id="PS50975">
    <property type="entry name" value="ATP_GRASP"/>
    <property type="match status" value="1"/>
</dbReference>
<dbReference type="HAMAP" id="MF_00138">
    <property type="entry name" value="GARS"/>
    <property type="match status" value="1"/>
</dbReference>
<dbReference type="EC" id="6.3.4.13" evidence="2 10"/>
<evidence type="ECO:0000256" key="4">
    <source>
        <dbReference type="ARBA" id="ARBA00022741"/>
    </source>
</evidence>
<dbReference type="Gene3D" id="3.30.470.20">
    <property type="entry name" value="ATP-grasp fold, B domain"/>
    <property type="match status" value="1"/>
</dbReference>
<dbReference type="InterPro" id="IPR020560">
    <property type="entry name" value="PRibGlycinamide_synth_C-dom"/>
</dbReference>
<gene>
    <name evidence="10" type="primary">purD</name>
    <name evidence="13" type="ORF">RO03_04310</name>
</gene>
<dbReference type="InterPro" id="IPR000115">
    <property type="entry name" value="PRibGlycinamide_synth"/>
</dbReference>
<dbReference type="EMBL" id="LMVH01000001">
    <property type="protein sequence ID" value="KUL98763.1"/>
    <property type="molecule type" value="Genomic_DNA"/>
</dbReference>
<dbReference type="InterPro" id="IPR020561">
    <property type="entry name" value="PRibGlycinamid_synth_ATP-grasp"/>
</dbReference>